<reference evidence="1 2" key="1">
    <citation type="journal article" date="2013" name="PLoS Genet.">
        <title>The genome and development-dependent transcriptomes of Pyronema confluens: a window into fungal evolution.</title>
        <authorList>
            <person name="Traeger S."/>
            <person name="Altegoer F."/>
            <person name="Freitag M."/>
            <person name="Gabaldon T."/>
            <person name="Kempken F."/>
            <person name="Kumar A."/>
            <person name="Marcet-Houben M."/>
            <person name="Poggeler S."/>
            <person name="Stajich J.E."/>
            <person name="Nowrousian M."/>
        </authorList>
    </citation>
    <scope>NUCLEOTIDE SEQUENCE [LARGE SCALE GENOMIC DNA]</scope>
    <source>
        <strain evidence="2">CBS 100304</strain>
        <tissue evidence="1">Vegetative mycelium</tissue>
    </source>
</reference>
<proteinExistence type="predicted"/>
<protein>
    <submittedName>
        <fullName evidence="1">Uncharacterized protein</fullName>
    </submittedName>
</protein>
<dbReference type="Proteomes" id="UP000018144">
    <property type="component" value="Unassembled WGS sequence"/>
</dbReference>
<organism evidence="1 2">
    <name type="scientific">Pyronema omphalodes (strain CBS 100304)</name>
    <name type="common">Pyronema confluens</name>
    <dbReference type="NCBI Taxonomy" id="1076935"/>
    <lineage>
        <taxon>Eukaryota</taxon>
        <taxon>Fungi</taxon>
        <taxon>Dikarya</taxon>
        <taxon>Ascomycota</taxon>
        <taxon>Pezizomycotina</taxon>
        <taxon>Pezizomycetes</taxon>
        <taxon>Pezizales</taxon>
        <taxon>Pyronemataceae</taxon>
        <taxon>Pyronema</taxon>
    </lineage>
</organism>
<accession>U4LMG0</accession>
<dbReference type="AlphaFoldDB" id="U4LMG0"/>
<evidence type="ECO:0000313" key="1">
    <source>
        <dbReference type="EMBL" id="CCX15244.1"/>
    </source>
</evidence>
<keyword evidence="2" id="KW-1185">Reference proteome</keyword>
<sequence length="190" mass="21887">MATVNSFSHKQYFDYDCSDRDSWKGSQPSYVEMIDPNSEAEYHHPRRWDSHQAFTESPVEYYRNDFAPKSLPMIHDARYESFDMSYPKELWAEGPRSATDFPAGLYGDELGDEHMLPDNPGWKSSSIVDTARRISKRKPIGIGMKDRSIGMSCQMVRGRVYTTAQRRIVGDGVDFHEGIICWITVDGFIR</sequence>
<evidence type="ECO:0000313" key="2">
    <source>
        <dbReference type="Proteomes" id="UP000018144"/>
    </source>
</evidence>
<dbReference type="EMBL" id="HF936161">
    <property type="protein sequence ID" value="CCX15244.1"/>
    <property type="molecule type" value="Genomic_DNA"/>
</dbReference>
<gene>
    <name evidence="1" type="ORF">PCON_01519</name>
</gene>
<name>U4LMG0_PYROM</name>